<evidence type="ECO:0000313" key="1">
    <source>
        <dbReference type="EMBL" id="KRX11958.1"/>
    </source>
</evidence>
<comment type="caution">
    <text evidence="1">The sequence shown here is derived from an EMBL/GenBank/DDBJ whole genome shotgun (WGS) entry which is preliminary data.</text>
</comment>
<keyword evidence="2" id="KW-1185">Reference proteome</keyword>
<gene>
    <name evidence="1" type="ORF">T07_12042</name>
</gene>
<proteinExistence type="predicted"/>
<reference evidence="1 2" key="1">
    <citation type="submission" date="2015-01" db="EMBL/GenBank/DDBJ databases">
        <title>Evolution of Trichinella species and genotypes.</title>
        <authorList>
            <person name="Korhonen P.K."/>
            <person name="Edoardo P."/>
            <person name="Giuseppe L.R."/>
            <person name="Gasser R.B."/>
        </authorList>
    </citation>
    <scope>NUCLEOTIDE SEQUENCE [LARGE SCALE GENOMIC DNA]</scope>
    <source>
        <strain evidence="1">ISS37</strain>
    </source>
</reference>
<evidence type="ECO:0000313" key="2">
    <source>
        <dbReference type="Proteomes" id="UP000054630"/>
    </source>
</evidence>
<dbReference type="AlphaFoldDB" id="A0A0V0RBR9"/>
<protein>
    <submittedName>
        <fullName evidence="1">Uncharacterized protein</fullName>
    </submittedName>
</protein>
<sequence length="32" mass="3700">MRAPLRSRALICTSVYEYKICDMIGHKFRGIA</sequence>
<dbReference type="Proteomes" id="UP000054630">
    <property type="component" value="Unassembled WGS sequence"/>
</dbReference>
<dbReference type="EMBL" id="JYDL01001047">
    <property type="protein sequence ID" value="KRX11958.1"/>
    <property type="molecule type" value="Genomic_DNA"/>
</dbReference>
<organism evidence="1 2">
    <name type="scientific">Trichinella nelsoni</name>
    <dbReference type="NCBI Taxonomy" id="6336"/>
    <lineage>
        <taxon>Eukaryota</taxon>
        <taxon>Metazoa</taxon>
        <taxon>Ecdysozoa</taxon>
        <taxon>Nematoda</taxon>
        <taxon>Enoplea</taxon>
        <taxon>Dorylaimia</taxon>
        <taxon>Trichinellida</taxon>
        <taxon>Trichinellidae</taxon>
        <taxon>Trichinella</taxon>
    </lineage>
</organism>
<name>A0A0V0RBR9_9BILA</name>
<accession>A0A0V0RBR9</accession>